<keyword evidence="1" id="KW-0472">Membrane</keyword>
<dbReference type="Gene3D" id="3.40.50.1820">
    <property type="entry name" value="alpha/beta hydrolase"/>
    <property type="match status" value="1"/>
</dbReference>
<keyword evidence="1" id="KW-0812">Transmembrane</keyword>
<reference evidence="3" key="2">
    <citation type="submission" date="2025-09" db="UniProtKB">
        <authorList>
            <consortium name="Ensembl"/>
        </authorList>
    </citation>
    <scope>IDENTIFICATION</scope>
</reference>
<organism evidence="3 4">
    <name type="scientific">Piliocolobus tephrosceles</name>
    <name type="common">Ugandan red Colobus</name>
    <dbReference type="NCBI Taxonomy" id="591936"/>
    <lineage>
        <taxon>Eukaryota</taxon>
        <taxon>Metazoa</taxon>
        <taxon>Chordata</taxon>
        <taxon>Craniata</taxon>
        <taxon>Vertebrata</taxon>
        <taxon>Euteleostomi</taxon>
        <taxon>Mammalia</taxon>
        <taxon>Eutheria</taxon>
        <taxon>Euarchontoglires</taxon>
        <taxon>Primates</taxon>
        <taxon>Haplorrhini</taxon>
        <taxon>Catarrhini</taxon>
        <taxon>Cercopithecidae</taxon>
        <taxon>Colobinae</taxon>
        <taxon>Piliocolobus</taxon>
    </lineage>
</organism>
<dbReference type="Proteomes" id="UP000694416">
    <property type="component" value="Unplaced"/>
</dbReference>
<keyword evidence="1" id="KW-1133">Transmembrane helix</keyword>
<evidence type="ECO:0000313" key="4">
    <source>
        <dbReference type="Proteomes" id="UP000694416"/>
    </source>
</evidence>
<feature type="domain" description="Phospholipase/carboxylesterase/thioesterase" evidence="2">
    <location>
        <begin position="11"/>
        <end position="34"/>
    </location>
</feature>
<proteinExistence type="predicted"/>
<dbReference type="Pfam" id="PF02230">
    <property type="entry name" value="Abhydrolase_2"/>
    <property type="match status" value="1"/>
</dbReference>
<dbReference type="AlphaFoldDB" id="A0A8C9G879"/>
<dbReference type="InterPro" id="IPR029058">
    <property type="entry name" value="AB_hydrolase_fold"/>
</dbReference>
<evidence type="ECO:0000256" key="1">
    <source>
        <dbReference type="SAM" id="Phobius"/>
    </source>
</evidence>
<dbReference type="InterPro" id="IPR003140">
    <property type="entry name" value="PLipase/COase/thioEstase"/>
</dbReference>
<reference evidence="3" key="1">
    <citation type="submission" date="2025-08" db="UniProtKB">
        <authorList>
            <consortium name="Ensembl"/>
        </authorList>
    </citation>
    <scope>IDENTIFICATION</scope>
</reference>
<evidence type="ECO:0000313" key="3">
    <source>
        <dbReference type="Ensembl" id="ENSPTEP00000000745.1"/>
    </source>
</evidence>
<dbReference type="Ensembl" id="ENSPTET00000001124.1">
    <property type="protein sequence ID" value="ENSPTEP00000000745.1"/>
    <property type="gene ID" value="ENSPTEG00000000862.1"/>
</dbReference>
<protein>
    <recommendedName>
        <fullName evidence="2">Phospholipase/carboxylesterase/thioesterase domain-containing protein</fullName>
    </recommendedName>
</protein>
<keyword evidence="4" id="KW-1185">Reference proteome</keyword>
<evidence type="ECO:0000259" key="2">
    <source>
        <dbReference type="Pfam" id="PF02230"/>
    </source>
</evidence>
<name>A0A8C9G879_9PRIM</name>
<sequence>MCGNNTSTPLPAIAPAARKVTAAVIFLHGLGDTGPVRPLLGSSIQLTGIILWFYFSVNN</sequence>
<dbReference type="GO" id="GO:0016787">
    <property type="term" value="F:hydrolase activity"/>
    <property type="evidence" value="ECO:0007669"/>
    <property type="project" value="InterPro"/>
</dbReference>
<feature type="transmembrane region" description="Helical" evidence="1">
    <location>
        <begin position="39"/>
        <end position="57"/>
    </location>
</feature>
<accession>A0A8C9G879</accession>